<gene>
    <name evidence="1" type="ORF">ACD_3C00193G0003</name>
</gene>
<organism evidence="1">
    <name type="scientific">uncultured bacterium</name>
    <name type="common">gcode 4</name>
    <dbReference type="NCBI Taxonomy" id="1234023"/>
    <lineage>
        <taxon>Bacteria</taxon>
        <taxon>environmental samples</taxon>
    </lineage>
</organism>
<dbReference type="EMBL" id="AMFJ01000467">
    <property type="protein sequence ID" value="EKE27550.1"/>
    <property type="molecule type" value="Genomic_DNA"/>
</dbReference>
<protein>
    <submittedName>
        <fullName evidence="1">Uncharacterized protein</fullName>
    </submittedName>
</protein>
<proteinExistence type="predicted"/>
<name>K2GW39_9BACT</name>
<comment type="caution">
    <text evidence="1">The sequence shown here is derived from an EMBL/GenBank/DDBJ whole genome shotgun (WGS) entry which is preliminary data.</text>
</comment>
<reference evidence="1" key="1">
    <citation type="journal article" date="2012" name="Science">
        <title>Fermentation, hydrogen, and sulfur metabolism in multiple uncultivated bacterial phyla.</title>
        <authorList>
            <person name="Wrighton K.C."/>
            <person name="Thomas B.C."/>
            <person name="Sharon I."/>
            <person name="Miller C.S."/>
            <person name="Castelle C.J."/>
            <person name="VerBerkmoes N.C."/>
            <person name="Wilkins M.J."/>
            <person name="Hettich R.L."/>
            <person name="Lipton M.S."/>
            <person name="Williams K.H."/>
            <person name="Long P.E."/>
            <person name="Banfield J.F."/>
        </authorList>
    </citation>
    <scope>NUCLEOTIDE SEQUENCE [LARGE SCALE GENOMIC DNA]</scope>
</reference>
<sequence length="91" mass="10836">MTTSTLSIDKEIRDMAAKRAKAEKLSVSAVARMLLRDYAEWRIIIWSRMRAEPRELAWTEYEELSYKEAMDNLKKWDVVSLEEMKKKHLSK</sequence>
<evidence type="ECO:0000313" key="1">
    <source>
        <dbReference type="EMBL" id="EKE27550.1"/>
    </source>
</evidence>
<dbReference type="AlphaFoldDB" id="K2GW39"/>
<accession>K2GW39</accession>